<dbReference type="InterPro" id="IPR051199">
    <property type="entry name" value="LPS_LOS_Heptosyltrfase"/>
</dbReference>
<dbReference type="AlphaFoldDB" id="E8R3K2"/>
<reference evidence="3 4" key="2">
    <citation type="journal article" date="2011" name="Stand. Genomic Sci.">
        <title>Complete genome sequence of Isosphaera pallida type strain (IS1B).</title>
        <authorList>
            <consortium name="US DOE Joint Genome Institute (JGI-PGF)"/>
            <person name="Goker M."/>
            <person name="Cleland D."/>
            <person name="Saunders E."/>
            <person name="Lapidus A."/>
            <person name="Nolan M."/>
            <person name="Lucas S."/>
            <person name="Hammon N."/>
            <person name="Deshpande S."/>
            <person name="Cheng J.F."/>
            <person name="Tapia R."/>
            <person name="Han C."/>
            <person name="Goodwin L."/>
            <person name="Pitluck S."/>
            <person name="Liolios K."/>
            <person name="Pagani I."/>
            <person name="Ivanova N."/>
            <person name="Mavromatis K."/>
            <person name="Pati A."/>
            <person name="Chen A."/>
            <person name="Palaniappan K."/>
            <person name="Land M."/>
            <person name="Hauser L."/>
            <person name="Chang Y.J."/>
            <person name="Jeffries C.D."/>
            <person name="Detter J.C."/>
            <person name="Beck B."/>
            <person name="Woyke T."/>
            <person name="Bristow J."/>
            <person name="Eisen J.A."/>
            <person name="Markowitz V."/>
            <person name="Hugenholtz P."/>
            <person name="Kyrpides N.C."/>
            <person name="Klenk H.P."/>
        </authorList>
    </citation>
    <scope>NUCLEOTIDE SEQUENCE [LARGE SCALE GENOMIC DNA]</scope>
    <source>
        <strain evidence="4">ATCC 43644 / DSM 9630 / IS1B</strain>
    </source>
</reference>
<dbReference type="eggNOG" id="COG0859">
    <property type="taxonomic scope" value="Bacteria"/>
</dbReference>
<dbReference type="Pfam" id="PF01075">
    <property type="entry name" value="Glyco_transf_9"/>
    <property type="match status" value="1"/>
</dbReference>
<keyword evidence="2 3" id="KW-0808">Transferase</keyword>
<proteinExistence type="predicted"/>
<gene>
    <name evidence="3" type="ordered locus">Isop_0980</name>
</gene>
<evidence type="ECO:0000256" key="2">
    <source>
        <dbReference type="ARBA" id="ARBA00022679"/>
    </source>
</evidence>
<evidence type="ECO:0000313" key="3">
    <source>
        <dbReference type="EMBL" id="ADV61569.1"/>
    </source>
</evidence>
<organism evidence="3 4">
    <name type="scientific">Isosphaera pallida (strain ATCC 43644 / DSM 9630 / IS1B)</name>
    <dbReference type="NCBI Taxonomy" id="575540"/>
    <lineage>
        <taxon>Bacteria</taxon>
        <taxon>Pseudomonadati</taxon>
        <taxon>Planctomycetota</taxon>
        <taxon>Planctomycetia</taxon>
        <taxon>Isosphaerales</taxon>
        <taxon>Isosphaeraceae</taxon>
        <taxon>Isosphaera</taxon>
    </lineage>
</organism>
<reference key="1">
    <citation type="submission" date="2010-11" db="EMBL/GenBank/DDBJ databases">
        <title>The complete sequence of chromosome of Isophaera pallida ATCC 43644.</title>
        <authorList>
            <consortium name="US DOE Joint Genome Institute (JGI-PGF)"/>
            <person name="Lucas S."/>
            <person name="Copeland A."/>
            <person name="Lapidus A."/>
            <person name="Bruce D."/>
            <person name="Goodwin L."/>
            <person name="Pitluck S."/>
            <person name="Kyrpides N."/>
            <person name="Mavromatis K."/>
            <person name="Pagani I."/>
            <person name="Ivanova N."/>
            <person name="Saunders E."/>
            <person name="Brettin T."/>
            <person name="Detter J.C."/>
            <person name="Han C."/>
            <person name="Tapia R."/>
            <person name="Land M."/>
            <person name="Hauser L."/>
            <person name="Markowitz V."/>
            <person name="Cheng J.-F."/>
            <person name="Hugenholtz P."/>
            <person name="Woyke T."/>
            <person name="Wu D."/>
            <person name="Eisen J.A."/>
        </authorList>
    </citation>
    <scope>NUCLEOTIDE SEQUENCE</scope>
    <source>
        <strain>ATCC 43644</strain>
    </source>
</reference>
<evidence type="ECO:0000256" key="1">
    <source>
        <dbReference type="ARBA" id="ARBA00022676"/>
    </source>
</evidence>
<dbReference type="InParanoid" id="E8R3K2"/>
<dbReference type="Gene3D" id="3.40.50.2000">
    <property type="entry name" value="Glycogen Phosphorylase B"/>
    <property type="match status" value="2"/>
</dbReference>
<dbReference type="PANTHER" id="PTHR30160">
    <property type="entry name" value="TETRAACYLDISACCHARIDE 4'-KINASE-RELATED"/>
    <property type="match status" value="1"/>
</dbReference>
<evidence type="ECO:0000313" key="4">
    <source>
        <dbReference type="Proteomes" id="UP000008631"/>
    </source>
</evidence>
<name>E8R3K2_ISOPI</name>
<dbReference type="GO" id="GO:0009244">
    <property type="term" value="P:lipopolysaccharide core region biosynthetic process"/>
    <property type="evidence" value="ECO:0007669"/>
    <property type="project" value="TreeGrafter"/>
</dbReference>
<sequence length="435" mass="49421">MKVWRKFRPARRILDPKRILILQLDHLGDAVLSSPMFPRLKQAWPEAVIEVLATPSNCEVFEANPLVDRVHLAGRSWFDRRPGRRALARAIWELGHSLKQGRYDLGIDVRGDVASVLVMALARIPRRLGWAMGGGGFLLTDVAEWVPMRHEVASRLALLNRVGVGEPAQTANPRQVKVHVHVSERERRHVATQLRKEIADRLTLERTVRPTSRQHDPTRWATSIPTGPNPTPALFKMAWPTTLTENLRRNTSTPRWWSRFDERPLLAVHLGAGTEAKRWPPTHWRMLIDRFLEEGWRVVGLGGPEDQPLAQQVIPPPAHPHWHNWVGRLKLTETVALLELADLFIGSDSGPAHLAACAGVTSVVLFSGTNAIDQWRPWSPRVLALSHRVPCRPCHRKVCPLADHPCMNGMTPERVHHAAWRWWVRNLETREVSTP</sequence>
<dbReference type="KEGG" id="ipa:Isop_0980"/>
<dbReference type="GO" id="GO:0008713">
    <property type="term" value="F:ADP-heptose-lipopolysaccharide heptosyltransferase activity"/>
    <property type="evidence" value="ECO:0007669"/>
    <property type="project" value="TreeGrafter"/>
</dbReference>
<dbReference type="InterPro" id="IPR002201">
    <property type="entry name" value="Glyco_trans_9"/>
</dbReference>
<dbReference type="STRING" id="575540.Isop_0980"/>
<dbReference type="Proteomes" id="UP000008631">
    <property type="component" value="Chromosome"/>
</dbReference>
<accession>E8R3K2</accession>
<keyword evidence="1" id="KW-0328">Glycosyltransferase</keyword>
<dbReference type="EMBL" id="CP002353">
    <property type="protein sequence ID" value="ADV61569.1"/>
    <property type="molecule type" value="Genomic_DNA"/>
</dbReference>
<dbReference type="SUPFAM" id="SSF53756">
    <property type="entry name" value="UDP-Glycosyltransferase/glycogen phosphorylase"/>
    <property type="match status" value="2"/>
</dbReference>
<dbReference type="CDD" id="cd03789">
    <property type="entry name" value="GT9_LPS_heptosyltransferase"/>
    <property type="match status" value="1"/>
</dbReference>
<dbReference type="HOGENOM" id="CLU_038371_3_3_0"/>
<keyword evidence="4" id="KW-1185">Reference proteome</keyword>
<protein>
    <submittedName>
        <fullName evidence="3">Glycosyl transferase family 9</fullName>
    </submittedName>
</protein>
<dbReference type="GO" id="GO:0005829">
    <property type="term" value="C:cytosol"/>
    <property type="evidence" value="ECO:0007669"/>
    <property type="project" value="TreeGrafter"/>
</dbReference>